<evidence type="ECO:0000313" key="1">
    <source>
        <dbReference type="EMBL" id="KAG8006098.1"/>
    </source>
</evidence>
<comment type="caution">
    <text evidence="1">The sequence shown here is derived from an EMBL/GenBank/DDBJ whole genome shotgun (WGS) entry which is preliminary data.</text>
</comment>
<sequence length="410" mass="46744">MMQTADEGLPMFSQETPDAPGDTPTLSEINIAPAMTCDLYQNSVVCLPVVSDSTRVIWINFNQTSLQLDSAIELQLDKAFDSFPYLTQDQTAALAQRCSLHPDQVKVWFMVQRLRYGISWDYKDIRDVRKKIKSGWGKKELRKDEGGKKKRSGRKKGRKVREEQSAKEGSTMGENMTTYQQEKPMKKENDSKLETTPFSRKAKASKGLLSTQDWLAHKSLAVPDEARDAPPLSSQAVNVPQVTDIQTPNMESGLKEKAELELKLKGEAESADHSGVKVMELAEMTTPVASDRRLRSHWNTKTHAQLTMMKEAFSRCQYPDSKDYDQLSVLTGVSRHTLVQWYGDMRYYIKERKPGWMTEEQHRQALANIRYRQYLKMLGKMDGGDKNTSKTELDKGERCGKYEDVQLPPE</sequence>
<reference evidence="1" key="1">
    <citation type="submission" date="2020-04" db="EMBL/GenBank/DDBJ databases">
        <title>A chromosome-scale assembly and high-density genetic map of the yellow drum (Nibea albiflora) genome.</title>
        <authorList>
            <person name="Xu D."/>
            <person name="Zhang W."/>
            <person name="Chen R."/>
            <person name="Tan P."/>
            <person name="Wang L."/>
            <person name="Song H."/>
            <person name="Tian L."/>
            <person name="Zhu Q."/>
            <person name="Wang B."/>
        </authorList>
    </citation>
    <scope>NUCLEOTIDE SEQUENCE</scope>
    <source>
        <strain evidence="1">ZJHYS-2018</strain>
    </source>
</reference>
<keyword evidence="1" id="KW-0371">Homeobox</keyword>
<accession>A0ACB7EV41</accession>
<proteinExistence type="predicted"/>
<dbReference type="Proteomes" id="UP000805704">
    <property type="component" value="Chromosome 21"/>
</dbReference>
<organism evidence="1 2">
    <name type="scientific">Nibea albiflora</name>
    <name type="common">Yellow drum</name>
    <name type="synonym">Corvina albiflora</name>
    <dbReference type="NCBI Taxonomy" id="240163"/>
    <lineage>
        <taxon>Eukaryota</taxon>
        <taxon>Metazoa</taxon>
        <taxon>Chordata</taxon>
        <taxon>Craniata</taxon>
        <taxon>Vertebrata</taxon>
        <taxon>Euteleostomi</taxon>
        <taxon>Actinopterygii</taxon>
        <taxon>Neopterygii</taxon>
        <taxon>Teleostei</taxon>
        <taxon>Neoteleostei</taxon>
        <taxon>Acanthomorphata</taxon>
        <taxon>Eupercaria</taxon>
        <taxon>Sciaenidae</taxon>
        <taxon>Nibea</taxon>
    </lineage>
</organism>
<protein>
    <submittedName>
        <fullName evidence="1">Homeobox and leucine zipper protein Homez</fullName>
    </submittedName>
</protein>
<keyword evidence="2" id="KW-1185">Reference proteome</keyword>
<gene>
    <name evidence="1" type="primary">HOMEZ</name>
    <name evidence="1" type="ORF">GBF38_005248</name>
</gene>
<dbReference type="EMBL" id="CM024809">
    <property type="protein sequence ID" value="KAG8006098.1"/>
    <property type="molecule type" value="Genomic_DNA"/>
</dbReference>
<name>A0ACB7EV41_NIBAL</name>
<evidence type="ECO:0000313" key="2">
    <source>
        <dbReference type="Proteomes" id="UP000805704"/>
    </source>
</evidence>
<keyword evidence="1" id="KW-0238">DNA-binding</keyword>